<feature type="transmembrane region" description="Helical" evidence="9">
    <location>
        <begin position="28"/>
        <end position="50"/>
    </location>
</feature>
<dbReference type="AlphaFoldDB" id="A0A424WGM1"/>
<comment type="similarity">
    <text evidence="8 9">Belongs to the TRAP transporter small permease family.</text>
</comment>
<dbReference type="Pfam" id="PF04290">
    <property type="entry name" value="DctQ"/>
    <property type="match status" value="1"/>
</dbReference>
<comment type="caution">
    <text evidence="11">The sequence shown here is derived from an EMBL/GenBank/DDBJ whole genome shotgun (WGS) entry which is preliminary data.</text>
</comment>
<dbReference type="OrthoDB" id="9815614at2"/>
<keyword evidence="3" id="KW-1003">Cell membrane</keyword>
<keyword evidence="4 9" id="KW-0997">Cell inner membrane</keyword>
<proteinExistence type="inferred from homology"/>
<dbReference type="PANTHER" id="PTHR35011:SF2">
    <property type="entry name" value="2,3-DIKETO-L-GULONATE TRAP TRANSPORTER SMALL PERMEASE PROTEIN YIAM"/>
    <property type="match status" value="1"/>
</dbReference>
<dbReference type="GO" id="GO:0005886">
    <property type="term" value="C:plasma membrane"/>
    <property type="evidence" value="ECO:0007669"/>
    <property type="project" value="UniProtKB-SubCell"/>
</dbReference>
<evidence type="ECO:0000256" key="3">
    <source>
        <dbReference type="ARBA" id="ARBA00022475"/>
    </source>
</evidence>
<keyword evidence="6 9" id="KW-1133">Transmembrane helix</keyword>
<name>A0A424WGM1_ALCXX</name>
<evidence type="ECO:0000256" key="6">
    <source>
        <dbReference type="ARBA" id="ARBA00022989"/>
    </source>
</evidence>
<gene>
    <name evidence="11" type="ORF">DY367_08740</name>
</gene>
<feature type="transmembrane region" description="Helical" evidence="9">
    <location>
        <begin position="65"/>
        <end position="83"/>
    </location>
</feature>
<evidence type="ECO:0000256" key="1">
    <source>
        <dbReference type="ARBA" id="ARBA00004429"/>
    </source>
</evidence>
<reference evidence="11 12" key="1">
    <citation type="submission" date="2018-08" db="EMBL/GenBank/DDBJ databases">
        <title>Achromobacter xylosoxidans Genome sequencing and assembly.</title>
        <authorList>
            <person name="Wang R."/>
            <person name="Rensing C."/>
            <person name="Li Y."/>
        </authorList>
    </citation>
    <scope>NUCLEOTIDE SEQUENCE [LARGE SCALE GENOMIC DNA]</scope>
    <source>
        <strain evidence="11 12">GD003A</strain>
    </source>
</reference>
<dbReference type="GO" id="GO:0022857">
    <property type="term" value="F:transmembrane transporter activity"/>
    <property type="evidence" value="ECO:0007669"/>
    <property type="project" value="UniProtKB-UniRule"/>
</dbReference>
<dbReference type="PANTHER" id="PTHR35011">
    <property type="entry name" value="2,3-DIKETO-L-GULONATE TRAP TRANSPORTER SMALL PERMEASE PROTEIN YIAM"/>
    <property type="match status" value="1"/>
</dbReference>
<evidence type="ECO:0000256" key="8">
    <source>
        <dbReference type="ARBA" id="ARBA00038436"/>
    </source>
</evidence>
<evidence type="ECO:0000313" key="11">
    <source>
        <dbReference type="EMBL" id="RPJ92299.1"/>
    </source>
</evidence>
<keyword evidence="2 9" id="KW-0813">Transport</keyword>
<evidence type="ECO:0000256" key="5">
    <source>
        <dbReference type="ARBA" id="ARBA00022692"/>
    </source>
</evidence>
<evidence type="ECO:0000256" key="7">
    <source>
        <dbReference type="ARBA" id="ARBA00023136"/>
    </source>
</evidence>
<comment type="subcellular location">
    <subcellularLocation>
        <location evidence="1 9">Cell inner membrane</location>
        <topology evidence="1 9">Multi-pass membrane protein</topology>
    </subcellularLocation>
</comment>
<evidence type="ECO:0000256" key="4">
    <source>
        <dbReference type="ARBA" id="ARBA00022519"/>
    </source>
</evidence>
<dbReference type="EMBL" id="QVXO01000009">
    <property type="protein sequence ID" value="RPJ92299.1"/>
    <property type="molecule type" value="Genomic_DNA"/>
</dbReference>
<dbReference type="InterPro" id="IPR007387">
    <property type="entry name" value="TRAP_DctQ"/>
</dbReference>
<dbReference type="InterPro" id="IPR055348">
    <property type="entry name" value="DctQ"/>
</dbReference>
<keyword evidence="7 9" id="KW-0472">Membrane</keyword>
<feature type="domain" description="Tripartite ATP-independent periplasmic transporters DctQ component" evidence="10">
    <location>
        <begin position="36"/>
        <end position="168"/>
    </location>
</feature>
<evidence type="ECO:0000259" key="10">
    <source>
        <dbReference type="Pfam" id="PF04290"/>
    </source>
</evidence>
<dbReference type="Proteomes" id="UP000285324">
    <property type="component" value="Unassembled WGS sequence"/>
</dbReference>
<protein>
    <recommendedName>
        <fullName evidence="9">TRAP transporter small permease protein</fullName>
    </recommendedName>
</protein>
<comment type="function">
    <text evidence="9">Part of the tripartite ATP-independent periplasmic (TRAP) transport system.</text>
</comment>
<keyword evidence="5 9" id="KW-0812">Transmembrane</keyword>
<sequence length="196" mass="21510">MAGYCASHQRLQTLQRIMDSINAAAEKCAGLFLIGMVLAISISVFVRLLYTYTGIPFSTPWAEELGRFMMVGSVFIGGAVATYRLRLIGVDAFIGMVPESVARWLRVVAHILTLMLAVLLAWKSIRLIELGMRQTSPAMEMPMAYIYVFMFIGCMLMSLNTFAHVVKELMSVEASQPVGETERAAAAMQNSEGGAL</sequence>
<evidence type="ECO:0000256" key="9">
    <source>
        <dbReference type="RuleBase" id="RU369079"/>
    </source>
</evidence>
<evidence type="ECO:0000313" key="12">
    <source>
        <dbReference type="Proteomes" id="UP000285324"/>
    </source>
</evidence>
<evidence type="ECO:0000256" key="2">
    <source>
        <dbReference type="ARBA" id="ARBA00022448"/>
    </source>
</evidence>
<organism evidence="11 12">
    <name type="scientific">Alcaligenes xylosoxydans xylosoxydans</name>
    <name type="common">Achromobacter xylosoxidans</name>
    <dbReference type="NCBI Taxonomy" id="85698"/>
    <lineage>
        <taxon>Bacteria</taxon>
        <taxon>Pseudomonadati</taxon>
        <taxon>Pseudomonadota</taxon>
        <taxon>Betaproteobacteria</taxon>
        <taxon>Burkholderiales</taxon>
        <taxon>Alcaligenaceae</taxon>
        <taxon>Achromobacter</taxon>
    </lineage>
</organism>
<accession>A0A424WGM1</accession>
<feature type="transmembrane region" description="Helical" evidence="9">
    <location>
        <begin position="104"/>
        <end position="125"/>
    </location>
</feature>
<feature type="transmembrane region" description="Helical" evidence="9">
    <location>
        <begin position="145"/>
        <end position="166"/>
    </location>
</feature>
<comment type="subunit">
    <text evidence="9">The complex comprises the extracytoplasmic solute receptor protein and the two transmembrane proteins.</text>
</comment>
<dbReference type="GO" id="GO:0015740">
    <property type="term" value="P:C4-dicarboxylate transport"/>
    <property type="evidence" value="ECO:0007669"/>
    <property type="project" value="TreeGrafter"/>
</dbReference>